<dbReference type="AlphaFoldDB" id="A0A9P8PYB1"/>
<keyword evidence="2" id="KW-0813">Transport</keyword>
<evidence type="ECO:0000313" key="10">
    <source>
        <dbReference type="Proteomes" id="UP000774326"/>
    </source>
</evidence>
<dbReference type="GO" id="GO:0015031">
    <property type="term" value="P:protein transport"/>
    <property type="evidence" value="ECO:0007669"/>
    <property type="project" value="UniProtKB-KW"/>
</dbReference>
<dbReference type="OrthoDB" id="15356at2759"/>
<keyword evidence="10" id="KW-1185">Reference proteome</keyword>
<dbReference type="EMBL" id="JAEUBG010004682">
    <property type="protein sequence ID" value="KAH3680698.1"/>
    <property type="molecule type" value="Genomic_DNA"/>
</dbReference>
<keyword evidence="5 8" id="KW-1133">Transmembrane helix</keyword>
<accession>A0A9P8PYB1</accession>
<gene>
    <name evidence="9" type="ORF">WICPIJ_008148</name>
</gene>
<evidence type="ECO:0000313" key="9">
    <source>
        <dbReference type="EMBL" id="KAH3680698.1"/>
    </source>
</evidence>
<dbReference type="PANTHER" id="PTHR15858:SF0">
    <property type="entry name" value="IMMEDIATE EARLY RESPONSE 3-INTERACTING PROTEIN 1"/>
    <property type="match status" value="1"/>
</dbReference>
<evidence type="ECO:0000256" key="6">
    <source>
        <dbReference type="ARBA" id="ARBA00023136"/>
    </source>
</evidence>
<dbReference type="InterPro" id="IPR013880">
    <property type="entry name" value="Yos1"/>
</dbReference>
<feature type="transmembrane region" description="Helical" evidence="8">
    <location>
        <begin position="6"/>
        <end position="22"/>
    </location>
</feature>
<dbReference type="GO" id="GO:0006888">
    <property type="term" value="P:endoplasmic reticulum to Golgi vesicle-mediated transport"/>
    <property type="evidence" value="ECO:0007669"/>
    <property type="project" value="TreeGrafter"/>
</dbReference>
<comment type="similarity">
    <text evidence="7">Belongs to the YOS1 family.</text>
</comment>
<evidence type="ECO:0000256" key="5">
    <source>
        <dbReference type="ARBA" id="ARBA00022989"/>
    </source>
</evidence>
<evidence type="ECO:0000256" key="7">
    <source>
        <dbReference type="ARBA" id="ARBA00024203"/>
    </source>
</evidence>
<reference evidence="9" key="1">
    <citation type="journal article" date="2021" name="Open Biol.">
        <title>Shared evolutionary footprints suggest mitochondrial oxidative damage underlies multiple complex I losses in fungi.</title>
        <authorList>
            <person name="Schikora-Tamarit M.A."/>
            <person name="Marcet-Houben M."/>
            <person name="Nosek J."/>
            <person name="Gabaldon T."/>
        </authorList>
    </citation>
    <scope>NUCLEOTIDE SEQUENCE</scope>
    <source>
        <strain evidence="9">CBS2887</strain>
    </source>
</reference>
<dbReference type="GO" id="GO:0000139">
    <property type="term" value="C:Golgi membrane"/>
    <property type="evidence" value="ECO:0007669"/>
    <property type="project" value="TreeGrafter"/>
</dbReference>
<evidence type="ECO:0000256" key="8">
    <source>
        <dbReference type="SAM" id="Phobius"/>
    </source>
</evidence>
<evidence type="ECO:0000256" key="1">
    <source>
        <dbReference type="ARBA" id="ARBA00004370"/>
    </source>
</evidence>
<dbReference type="Pfam" id="PF08571">
    <property type="entry name" value="Yos1"/>
    <property type="match status" value="1"/>
</dbReference>
<reference evidence="9" key="2">
    <citation type="submission" date="2021-01" db="EMBL/GenBank/DDBJ databases">
        <authorList>
            <person name="Schikora-Tamarit M.A."/>
        </authorList>
    </citation>
    <scope>NUCLEOTIDE SEQUENCE</scope>
    <source>
        <strain evidence="9">CBS2887</strain>
    </source>
</reference>
<evidence type="ECO:0008006" key="11">
    <source>
        <dbReference type="Google" id="ProtNLM"/>
    </source>
</evidence>
<comment type="caution">
    <text evidence="9">The sequence shown here is derived from an EMBL/GenBank/DDBJ whole genome shotgun (WGS) entry which is preliminary data.</text>
</comment>
<dbReference type="PANTHER" id="PTHR15858">
    <property type="entry name" value="IMMEDIATE EARLY RESPONSE 3-INTERACTING PROTEIN 1"/>
    <property type="match status" value="1"/>
</dbReference>
<feature type="transmembrane region" description="Helical" evidence="8">
    <location>
        <begin position="75"/>
        <end position="94"/>
    </location>
</feature>
<keyword evidence="6 8" id="KW-0472">Membrane</keyword>
<name>A0A9P8PYB1_WICPI</name>
<protein>
    <recommendedName>
        <fullName evidence="11">Yos1-like protein</fullName>
    </recommendedName>
</protein>
<evidence type="ECO:0000256" key="3">
    <source>
        <dbReference type="ARBA" id="ARBA00022692"/>
    </source>
</evidence>
<dbReference type="GO" id="GO:0005789">
    <property type="term" value="C:endoplasmic reticulum membrane"/>
    <property type="evidence" value="ECO:0007669"/>
    <property type="project" value="TreeGrafter"/>
</dbReference>
<keyword evidence="4" id="KW-0653">Protein transport</keyword>
<proteinExistence type="inferred from homology"/>
<sequence>MFGLGNLFYVILLLTNSVAILNEERFLKRLGLSDSQSNYNNNSYGGQQFTTTSSSVQDNNTMFARVIQLIRAIQTVLRIPLIIVNVLVVVYELIFG</sequence>
<comment type="subcellular location">
    <subcellularLocation>
        <location evidence="1">Membrane</location>
    </subcellularLocation>
</comment>
<evidence type="ECO:0000256" key="2">
    <source>
        <dbReference type="ARBA" id="ARBA00022448"/>
    </source>
</evidence>
<keyword evidence="3 8" id="KW-0812">Transmembrane</keyword>
<organism evidence="9 10">
    <name type="scientific">Wickerhamomyces pijperi</name>
    <name type="common">Yeast</name>
    <name type="synonym">Pichia pijperi</name>
    <dbReference type="NCBI Taxonomy" id="599730"/>
    <lineage>
        <taxon>Eukaryota</taxon>
        <taxon>Fungi</taxon>
        <taxon>Dikarya</taxon>
        <taxon>Ascomycota</taxon>
        <taxon>Saccharomycotina</taxon>
        <taxon>Saccharomycetes</taxon>
        <taxon>Phaffomycetales</taxon>
        <taxon>Wickerhamomycetaceae</taxon>
        <taxon>Wickerhamomyces</taxon>
    </lineage>
</organism>
<dbReference type="GO" id="GO:0030134">
    <property type="term" value="C:COPII-coated ER to Golgi transport vesicle"/>
    <property type="evidence" value="ECO:0007669"/>
    <property type="project" value="TreeGrafter"/>
</dbReference>
<dbReference type="Proteomes" id="UP000774326">
    <property type="component" value="Unassembled WGS sequence"/>
</dbReference>
<evidence type="ECO:0000256" key="4">
    <source>
        <dbReference type="ARBA" id="ARBA00022927"/>
    </source>
</evidence>